<feature type="binding site" evidence="6">
    <location>
        <position position="225"/>
    </location>
    <ligand>
        <name>Mg(2+)</name>
        <dbReference type="ChEBI" id="CHEBI:18420"/>
    </ligand>
</feature>
<proteinExistence type="inferred from homology"/>
<accession>A0A2V1P3H4</accession>
<dbReference type="Gene3D" id="3.30.1360.120">
    <property type="entry name" value="Probable tRNA modification gtpase trme, domain 1"/>
    <property type="match status" value="1"/>
</dbReference>
<comment type="subunit">
    <text evidence="6">Homodimer. Heterotetramer of two MnmE and two MnmG subunits.</text>
</comment>
<feature type="binding site" evidence="6">
    <location>
        <begin position="265"/>
        <end position="268"/>
    </location>
    <ligand>
        <name>GTP</name>
        <dbReference type="ChEBI" id="CHEBI:37565"/>
    </ligand>
</feature>
<dbReference type="GO" id="GO:0046872">
    <property type="term" value="F:metal ion binding"/>
    <property type="evidence" value="ECO:0007669"/>
    <property type="project" value="UniProtKB-KW"/>
</dbReference>
<dbReference type="RefSeq" id="WP_109388585.1">
    <property type="nucleotide sequence ID" value="NZ_QETF01000007.1"/>
</dbReference>
<keyword evidence="5 6" id="KW-0342">GTP-binding</keyword>
<dbReference type="Pfam" id="PF01926">
    <property type="entry name" value="MMR_HSR1"/>
    <property type="match status" value="1"/>
</dbReference>
<dbReference type="InterPro" id="IPR006073">
    <property type="entry name" value="GTP-bd"/>
</dbReference>
<name>A0A2V1P3H4_9RHOB</name>
<keyword evidence="6" id="KW-0378">Hydrolase</keyword>
<dbReference type="InterPro" id="IPR027417">
    <property type="entry name" value="P-loop_NTPase"/>
</dbReference>
<dbReference type="CDD" id="cd14858">
    <property type="entry name" value="TrmE_N"/>
    <property type="match status" value="1"/>
</dbReference>
<dbReference type="Gene3D" id="1.20.120.430">
    <property type="entry name" value="tRNA modification GTPase MnmE domain 2"/>
    <property type="match status" value="1"/>
</dbReference>
<dbReference type="PANTHER" id="PTHR42714:SF2">
    <property type="entry name" value="TRNA MODIFICATION GTPASE GTPBP3, MITOCHONDRIAL"/>
    <property type="match status" value="1"/>
</dbReference>
<comment type="function">
    <text evidence="6">Exhibits a very high intrinsic GTPase hydrolysis rate. Involved in the addition of a carboxymethylaminomethyl (cmnm) group at the wobble position (U34) of certain tRNAs, forming tRNA-cmnm(5)s(2)U34.</text>
</comment>
<dbReference type="Proteomes" id="UP000245293">
    <property type="component" value="Unassembled WGS sequence"/>
</dbReference>
<dbReference type="GO" id="GO:0030488">
    <property type="term" value="P:tRNA methylation"/>
    <property type="evidence" value="ECO:0007669"/>
    <property type="project" value="TreeGrafter"/>
</dbReference>
<dbReference type="InterPro" id="IPR004520">
    <property type="entry name" value="GTPase_MnmE"/>
</dbReference>
<comment type="cofactor">
    <cofactor evidence="6">
        <name>K(+)</name>
        <dbReference type="ChEBI" id="CHEBI:29103"/>
    </cofactor>
    <text evidence="6">Binds 1 potassium ion per subunit.</text>
</comment>
<dbReference type="GO" id="GO:0002098">
    <property type="term" value="P:tRNA wobble uridine modification"/>
    <property type="evidence" value="ECO:0007669"/>
    <property type="project" value="TreeGrafter"/>
</dbReference>
<gene>
    <name evidence="6" type="primary">mnmE</name>
    <name evidence="6" type="synonym">trmE</name>
    <name evidence="8" type="ORF">DFK10_08440</name>
</gene>
<dbReference type="Pfam" id="PF12631">
    <property type="entry name" value="MnmE_helical"/>
    <property type="match status" value="1"/>
</dbReference>
<dbReference type="PROSITE" id="PS51709">
    <property type="entry name" value="G_TRME"/>
    <property type="match status" value="1"/>
</dbReference>
<dbReference type="EC" id="3.6.-.-" evidence="6"/>
<comment type="subcellular location">
    <subcellularLocation>
        <location evidence="6">Cytoplasm</location>
    </subcellularLocation>
</comment>
<dbReference type="Gene3D" id="3.40.50.300">
    <property type="entry name" value="P-loop containing nucleotide triphosphate hydrolases"/>
    <property type="match status" value="1"/>
</dbReference>
<comment type="caution">
    <text evidence="6">Lacks conserved residue(s) required for the propagation of feature annotation.</text>
</comment>
<keyword evidence="6" id="KW-0479">Metal-binding</keyword>
<dbReference type="GO" id="GO:0005737">
    <property type="term" value="C:cytoplasm"/>
    <property type="evidence" value="ECO:0007669"/>
    <property type="project" value="UniProtKB-SubCell"/>
</dbReference>
<dbReference type="InterPro" id="IPR027368">
    <property type="entry name" value="MnmE_dom2"/>
</dbReference>
<protein>
    <recommendedName>
        <fullName evidence="6">tRNA modification GTPase MnmE</fullName>
        <ecNumber evidence="6">3.6.-.-</ecNumber>
    </recommendedName>
</protein>
<keyword evidence="6" id="KW-0963">Cytoplasm</keyword>
<comment type="caution">
    <text evidence="8">The sequence shown here is derived from an EMBL/GenBank/DDBJ whole genome shotgun (WGS) entry which is preliminary data.</text>
</comment>
<organism evidence="8 9">
    <name type="scientific">Salibaculum griseiflavum</name>
    <dbReference type="NCBI Taxonomy" id="1914409"/>
    <lineage>
        <taxon>Bacteria</taxon>
        <taxon>Pseudomonadati</taxon>
        <taxon>Pseudomonadota</taxon>
        <taxon>Alphaproteobacteria</taxon>
        <taxon>Rhodobacterales</taxon>
        <taxon>Roseobacteraceae</taxon>
        <taxon>Salibaculum</taxon>
    </lineage>
</organism>
<keyword evidence="3 6" id="KW-0547">Nucleotide-binding</keyword>
<evidence type="ECO:0000313" key="9">
    <source>
        <dbReference type="Proteomes" id="UP000245293"/>
    </source>
</evidence>
<dbReference type="InterPro" id="IPR005225">
    <property type="entry name" value="Small_GTP-bd"/>
</dbReference>
<dbReference type="GO" id="GO:0005525">
    <property type="term" value="F:GTP binding"/>
    <property type="evidence" value="ECO:0007669"/>
    <property type="project" value="UniProtKB-UniRule"/>
</dbReference>
<dbReference type="HAMAP" id="MF_00379">
    <property type="entry name" value="GTPase_MnmE"/>
    <property type="match status" value="1"/>
</dbReference>
<evidence type="ECO:0000256" key="3">
    <source>
        <dbReference type="ARBA" id="ARBA00022741"/>
    </source>
</evidence>
<dbReference type="InterPro" id="IPR025867">
    <property type="entry name" value="MnmE_helical"/>
</dbReference>
<evidence type="ECO:0000313" key="8">
    <source>
        <dbReference type="EMBL" id="PWG17063.1"/>
    </source>
</evidence>
<evidence type="ECO:0000256" key="6">
    <source>
        <dbReference type="HAMAP-Rule" id="MF_00379"/>
    </source>
</evidence>
<dbReference type="PANTHER" id="PTHR42714">
    <property type="entry name" value="TRNA MODIFICATION GTPASE GTPBP3"/>
    <property type="match status" value="1"/>
</dbReference>
<dbReference type="GO" id="GO:0003924">
    <property type="term" value="F:GTPase activity"/>
    <property type="evidence" value="ECO:0007669"/>
    <property type="project" value="UniProtKB-UniRule"/>
</dbReference>
<feature type="binding site" evidence="6">
    <location>
        <begin position="240"/>
        <end position="246"/>
    </location>
    <ligand>
        <name>GTP</name>
        <dbReference type="ChEBI" id="CHEBI:37565"/>
    </ligand>
</feature>
<dbReference type="AlphaFoldDB" id="A0A2V1P3H4"/>
<dbReference type="NCBIfam" id="TIGR00231">
    <property type="entry name" value="small_GTP"/>
    <property type="match status" value="1"/>
</dbReference>
<dbReference type="OrthoDB" id="9805918at2"/>
<keyword evidence="4 6" id="KW-0630">Potassium</keyword>
<comment type="similarity">
    <text evidence="1 6">Belongs to the TRAFAC class TrmE-Era-EngA-EngB-Septin-like GTPase superfamily. TrmE GTPase family.</text>
</comment>
<keyword evidence="6" id="KW-0460">Magnesium</keyword>
<evidence type="ECO:0000256" key="1">
    <source>
        <dbReference type="ARBA" id="ARBA00011043"/>
    </source>
</evidence>
<dbReference type="EMBL" id="QETF01000007">
    <property type="protein sequence ID" value="PWG17063.1"/>
    <property type="molecule type" value="Genomic_DNA"/>
</dbReference>
<reference evidence="9" key="1">
    <citation type="submission" date="2018-05" db="EMBL/GenBank/DDBJ databases">
        <authorList>
            <person name="Du Z."/>
            <person name="Wang X."/>
        </authorList>
    </citation>
    <scope>NUCLEOTIDE SEQUENCE [LARGE SCALE GENOMIC DNA]</scope>
    <source>
        <strain evidence="9">WDS4C29</strain>
    </source>
</reference>
<dbReference type="NCBIfam" id="NF003661">
    <property type="entry name" value="PRK05291.1-3"/>
    <property type="match status" value="1"/>
</dbReference>
<feature type="binding site" evidence="6">
    <location>
        <begin position="221"/>
        <end position="226"/>
    </location>
    <ligand>
        <name>GTP</name>
        <dbReference type="ChEBI" id="CHEBI:37565"/>
    </ligand>
</feature>
<feature type="domain" description="TrmE-type G" evidence="7">
    <location>
        <begin position="211"/>
        <end position="350"/>
    </location>
</feature>
<dbReference type="InterPro" id="IPR018948">
    <property type="entry name" value="GTP-bd_TrmE_N"/>
</dbReference>
<evidence type="ECO:0000256" key="4">
    <source>
        <dbReference type="ARBA" id="ARBA00022958"/>
    </source>
</evidence>
<evidence type="ECO:0000256" key="5">
    <source>
        <dbReference type="ARBA" id="ARBA00023134"/>
    </source>
</evidence>
<keyword evidence="2 6" id="KW-0819">tRNA processing</keyword>
<dbReference type="SUPFAM" id="SSF116878">
    <property type="entry name" value="TrmE connector domain"/>
    <property type="match status" value="1"/>
</dbReference>
<dbReference type="SUPFAM" id="SSF52540">
    <property type="entry name" value="P-loop containing nucleoside triphosphate hydrolases"/>
    <property type="match status" value="1"/>
</dbReference>
<dbReference type="CDD" id="cd04164">
    <property type="entry name" value="trmE"/>
    <property type="match status" value="1"/>
</dbReference>
<dbReference type="Pfam" id="PF10396">
    <property type="entry name" value="TrmE_N"/>
    <property type="match status" value="1"/>
</dbReference>
<keyword evidence="9" id="KW-1185">Reference proteome</keyword>
<feature type="binding site" evidence="6">
    <location>
        <position position="246"/>
    </location>
    <ligand>
        <name>Mg(2+)</name>
        <dbReference type="ChEBI" id="CHEBI:18420"/>
    </ligand>
</feature>
<evidence type="ECO:0000259" key="7">
    <source>
        <dbReference type="PROSITE" id="PS51709"/>
    </source>
</evidence>
<evidence type="ECO:0000256" key="2">
    <source>
        <dbReference type="ARBA" id="ARBA00022694"/>
    </source>
</evidence>
<sequence length="428" mass="46187">MDTIFAQATAPGKAGVSIVRVSGPNALEAGRLFNVDLDTVDRKVARLQDSDGGLIDIAFVLSFEKGRSFTGEPVVEFHVHGSRAIVARVLDRLSAAGYRHAEPGEFTRRALENGQLDLAQVEGLADLIDAETEEQRRQAVRVLDGAIGKLVEGWRSRLIRAAALLEATIDFAEEDIPENVFPEVTELLSSVHQELKREAEGAEIRERVRDGFEVAIIGPPNVGKSTLLNRLAGRDAAITSEHAGTTRDVIEVNMDLRGIPVTMLDTAGLRDAEDAVERIGIDLARRRAADADIRIQLIASPDDRVERYSEDDIILLGKADSRPLEGIDGVSGLTGLGVDDLVDRVAALLSDRVMSAGAATRARHAVALREGVVLIAAVLDRIAEGDIETVDLLAEDVRTATRSLDSLVGRIDVESLLDEIFSSFCIGK</sequence>
<dbReference type="InterPro" id="IPR027266">
    <property type="entry name" value="TrmE/GcvT-like"/>
</dbReference>
<dbReference type="InterPro" id="IPR031168">
    <property type="entry name" value="G_TrmE"/>
</dbReference>